<proteinExistence type="predicted"/>
<organism evidence="1 2">
    <name type="scientific">Oleiphilus messinensis</name>
    <dbReference type="NCBI Taxonomy" id="141451"/>
    <lineage>
        <taxon>Bacteria</taxon>
        <taxon>Pseudomonadati</taxon>
        <taxon>Pseudomonadota</taxon>
        <taxon>Gammaproteobacteria</taxon>
        <taxon>Oceanospirillales</taxon>
        <taxon>Oleiphilaceae</taxon>
        <taxon>Oleiphilus</taxon>
    </lineage>
</organism>
<reference evidence="1 2" key="1">
    <citation type="submission" date="2017-05" db="EMBL/GenBank/DDBJ databases">
        <title>Genomic insights into alkan degradation activity of Oleiphilus messinensis.</title>
        <authorList>
            <person name="Kozyavkin S.A."/>
            <person name="Slesarev A.I."/>
            <person name="Golyshin P.N."/>
            <person name="Korzhenkov A."/>
            <person name="Golyshina O.N."/>
            <person name="Toshchakov S.V."/>
        </authorList>
    </citation>
    <scope>NUCLEOTIDE SEQUENCE [LARGE SCALE GENOMIC DNA]</scope>
    <source>
        <strain evidence="1 2">ME102</strain>
    </source>
</reference>
<protein>
    <submittedName>
        <fullName evidence="1">Uncharacterized protein</fullName>
    </submittedName>
</protein>
<dbReference type="KEGG" id="ome:OLMES_4324"/>
<dbReference type="AlphaFoldDB" id="A0A1Y0ICP9"/>
<dbReference type="EMBL" id="CP021425">
    <property type="protein sequence ID" value="ARU58332.1"/>
    <property type="molecule type" value="Genomic_DNA"/>
</dbReference>
<evidence type="ECO:0000313" key="1">
    <source>
        <dbReference type="EMBL" id="ARU58332.1"/>
    </source>
</evidence>
<keyword evidence="2" id="KW-1185">Reference proteome</keyword>
<evidence type="ECO:0000313" key="2">
    <source>
        <dbReference type="Proteomes" id="UP000196027"/>
    </source>
</evidence>
<name>A0A1Y0ICP9_9GAMM</name>
<dbReference type="Proteomes" id="UP000196027">
    <property type="component" value="Chromosome"/>
</dbReference>
<gene>
    <name evidence="1" type="ORF">OLMES_4324</name>
</gene>
<accession>A0A1Y0ICP9</accession>
<sequence length="78" mass="8787">MRHHHIFKPVLSLSKTDFAMTLPRDRMVSLVEPRITISFPVVYVVHYYAAQIINPGKVLNTAGSGSKTVYVCFHPCSL</sequence>